<comment type="caution">
    <text evidence="2">The sequence shown here is derived from an EMBL/GenBank/DDBJ whole genome shotgun (WGS) entry which is preliminary data.</text>
</comment>
<keyword evidence="3" id="KW-1185">Reference proteome</keyword>
<dbReference type="AlphaFoldDB" id="A0A923DWU9"/>
<dbReference type="RefSeq" id="WP_182922125.1">
    <property type="nucleotide sequence ID" value="NZ_WNXD01000001.1"/>
</dbReference>
<protein>
    <recommendedName>
        <fullName evidence="4">GLPGLI family protein</fullName>
    </recommendedName>
</protein>
<dbReference type="NCBIfam" id="NF046077">
    <property type="entry name" value="LPS_M949_RS01915"/>
    <property type="match status" value="1"/>
</dbReference>
<dbReference type="Proteomes" id="UP000601055">
    <property type="component" value="Unassembled WGS sequence"/>
</dbReference>
<reference evidence="2" key="1">
    <citation type="submission" date="2019-11" db="EMBL/GenBank/DDBJ databases">
        <title>Description of Pedobacter sp. LMG 31464T.</title>
        <authorList>
            <person name="Carlier A."/>
            <person name="Qi S."/>
            <person name="Vandamme P."/>
        </authorList>
    </citation>
    <scope>NUCLEOTIDE SEQUENCE</scope>
    <source>
        <strain evidence="2">LMG 31464</strain>
    </source>
</reference>
<evidence type="ECO:0008006" key="4">
    <source>
        <dbReference type="Google" id="ProtNLM"/>
    </source>
</evidence>
<gene>
    <name evidence="2" type="ORF">GM921_08280</name>
</gene>
<evidence type="ECO:0000313" key="2">
    <source>
        <dbReference type="EMBL" id="MBB2145476.1"/>
    </source>
</evidence>
<evidence type="ECO:0000256" key="1">
    <source>
        <dbReference type="SAM" id="SignalP"/>
    </source>
</evidence>
<proteinExistence type="predicted"/>
<organism evidence="2 3">
    <name type="scientific">Pedobacter planticolens</name>
    <dbReference type="NCBI Taxonomy" id="2679964"/>
    <lineage>
        <taxon>Bacteria</taxon>
        <taxon>Pseudomonadati</taxon>
        <taxon>Bacteroidota</taxon>
        <taxon>Sphingobacteriia</taxon>
        <taxon>Sphingobacteriales</taxon>
        <taxon>Sphingobacteriaceae</taxon>
        <taxon>Pedobacter</taxon>
    </lineage>
</organism>
<dbReference type="EMBL" id="WNXD01000001">
    <property type="protein sequence ID" value="MBB2145476.1"/>
    <property type="molecule type" value="Genomic_DNA"/>
</dbReference>
<name>A0A923DWU9_9SPHI</name>
<keyword evidence="1" id="KW-0732">Signal</keyword>
<sequence>MKKIYTLLLLSFFALTAAAQTDTTTNSKKLTKAETEEFFTTAFKKKNLINFPIFRAYTYHDKSGTYYVALSESADTVNKEKDTVNYTVKAFNFKVDKTTRVKKWEINDFKTPTVKGDEKESSIWFWTKYCEFKDLDGDGLIDPIIVYGTFGHEGYTDGRAKILVYYKGIKTAIRHQNSVVDATRKTQVDVTFYSLPAPIQTHIKELMEKMVKNKHAIFPTEYAEKMDKKAVSIGNE</sequence>
<accession>A0A923DWU9</accession>
<feature type="signal peptide" evidence="1">
    <location>
        <begin position="1"/>
        <end position="19"/>
    </location>
</feature>
<feature type="chain" id="PRO_5037479867" description="GLPGLI family protein" evidence="1">
    <location>
        <begin position="20"/>
        <end position="236"/>
    </location>
</feature>
<dbReference type="InterPro" id="IPR058148">
    <property type="entry name" value="M949_RS01915-like_dom"/>
</dbReference>
<evidence type="ECO:0000313" key="3">
    <source>
        <dbReference type="Proteomes" id="UP000601055"/>
    </source>
</evidence>